<dbReference type="EMBL" id="ML769565">
    <property type="protein sequence ID" value="KAE9393733.1"/>
    <property type="molecule type" value="Genomic_DNA"/>
</dbReference>
<keyword evidence="2" id="KW-1185">Reference proteome</keyword>
<dbReference type="Proteomes" id="UP000799118">
    <property type="component" value="Unassembled WGS sequence"/>
</dbReference>
<accession>A0A6A4H7J7</accession>
<dbReference type="OrthoDB" id="2986625at2759"/>
<dbReference type="AlphaFoldDB" id="A0A6A4H7J7"/>
<proteinExistence type="predicted"/>
<gene>
    <name evidence="1" type="ORF">BT96DRAFT_999176</name>
</gene>
<evidence type="ECO:0000313" key="1">
    <source>
        <dbReference type="EMBL" id="KAE9393733.1"/>
    </source>
</evidence>
<reference evidence="1" key="1">
    <citation type="journal article" date="2019" name="Environ. Microbiol.">
        <title>Fungal ecological strategies reflected in gene transcription - a case study of two litter decomposers.</title>
        <authorList>
            <person name="Barbi F."/>
            <person name="Kohler A."/>
            <person name="Barry K."/>
            <person name="Baskaran P."/>
            <person name="Daum C."/>
            <person name="Fauchery L."/>
            <person name="Ihrmark K."/>
            <person name="Kuo A."/>
            <person name="LaButti K."/>
            <person name="Lipzen A."/>
            <person name="Morin E."/>
            <person name="Grigoriev I.V."/>
            <person name="Henrissat B."/>
            <person name="Lindahl B."/>
            <person name="Martin F."/>
        </authorList>
    </citation>
    <scope>NUCLEOTIDE SEQUENCE</scope>
    <source>
        <strain evidence="1">JB14</strain>
    </source>
</reference>
<evidence type="ECO:0000313" key="2">
    <source>
        <dbReference type="Proteomes" id="UP000799118"/>
    </source>
</evidence>
<protein>
    <submittedName>
        <fullName evidence="1">Uncharacterized protein</fullName>
    </submittedName>
</protein>
<name>A0A6A4H7J7_9AGAR</name>
<sequence length="121" mass="13407">MIVLFLEENFGLALRSLGMALDDLAIDYVDDALVDYLESYEGLQSLKLVCPHRASWEHAMVPKLFNALRRQHAVSLWKLDIMPASSSLYTDILHGFSSLTSLYIAGLTDHSSSGDTLAFAT</sequence>
<organism evidence="1 2">
    <name type="scientific">Gymnopus androsaceus JB14</name>
    <dbReference type="NCBI Taxonomy" id="1447944"/>
    <lineage>
        <taxon>Eukaryota</taxon>
        <taxon>Fungi</taxon>
        <taxon>Dikarya</taxon>
        <taxon>Basidiomycota</taxon>
        <taxon>Agaricomycotina</taxon>
        <taxon>Agaricomycetes</taxon>
        <taxon>Agaricomycetidae</taxon>
        <taxon>Agaricales</taxon>
        <taxon>Marasmiineae</taxon>
        <taxon>Omphalotaceae</taxon>
        <taxon>Gymnopus</taxon>
    </lineage>
</organism>